<dbReference type="AlphaFoldDB" id="A0A086AFD3"/>
<evidence type="ECO:0000259" key="1">
    <source>
        <dbReference type="Pfam" id="PF14300"/>
    </source>
</evidence>
<comment type="caution">
    <text evidence="2">The sequence shown here is derived from an EMBL/GenBank/DDBJ whole genome shotgun (WGS) entry which is preliminary data.</text>
</comment>
<dbReference type="Proteomes" id="UP000198424">
    <property type="component" value="Unassembled WGS sequence"/>
</dbReference>
<keyword evidence="5" id="KW-1185">Reference proteome</keyword>
<dbReference type="Pfam" id="PF14300">
    <property type="entry name" value="DMP19"/>
    <property type="match status" value="1"/>
</dbReference>
<evidence type="ECO:0000313" key="2">
    <source>
        <dbReference type="EMBL" id="KFF15397.1"/>
    </source>
</evidence>
<dbReference type="InterPro" id="IPR025402">
    <property type="entry name" value="DMP19_C"/>
</dbReference>
<accession>A0A086AFD3</accession>
<name>A0A086AFD3_FLAHY</name>
<evidence type="ECO:0000313" key="5">
    <source>
        <dbReference type="Proteomes" id="UP000198424"/>
    </source>
</evidence>
<dbReference type="RefSeq" id="WP_035623206.1">
    <property type="nucleotide sequence ID" value="NZ_JBEWQG010000002.1"/>
</dbReference>
<evidence type="ECO:0000313" key="4">
    <source>
        <dbReference type="Proteomes" id="UP000028712"/>
    </source>
</evidence>
<dbReference type="OrthoDB" id="9935790at2"/>
<sequence>MDKLKLEIKEFDIFPEDFDTNMKVLEYYQEVIFENNQSKLNDVQNHFSLFHIVGGMIDNGGIYSILIESLGEYNDGYLEMLEATGNKSDYNDFKKIVEVFETYKDSFLEQEMPEQLDEDSDDFDSKLFELIDKIESNWYDNTEIREKKFIDYIKKNKKEIITN</sequence>
<dbReference type="EMBL" id="MUGY01000025">
    <property type="protein sequence ID" value="OXA91345.1"/>
    <property type="molecule type" value="Genomic_DNA"/>
</dbReference>
<dbReference type="EMBL" id="JPRM01000021">
    <property type="protein sequence ID" value="KFF15397.1"/>
    <property type="molecule type" value="Genomic_DNA"/>
</dbReference>
<reference evidence="3 5" key="2">
    <citation type="submission" date="2016-11" db="EMBL/GenBank/DDBJ databases">
        <title>Whole genomes of Flavobacteriaceae.</title>
        <authorList>
            <person name="Stine C."/>
            <person name="Li C."/>
            <person name="Tadesse D."/>
        </authorList>
    </citation>
    <scope>NUCLEOTIDE SEQUENCE [LARGE SCALE GENOMIC DNA]</scope>
    <source>
        <strain evidence="3 5">ATCC 29551</strain>
    </source>
</reference>
<evidence type="ECO:0000313" key="3">
    <source>
        <dbReference type="EMBL" id="OXA91345.1"/>
    </source>
</evidence>
<reference evidence="2 4" key="1">
    <citation type="submission" date="2014-07" db="EMBL/GenBank/DDBJ databases">
        <title>Genome of Flavobacterium hydatis DSM 2063.</title>
        <authorList>
            <person name="Pipes S.E."/>
            <person name="Stropko S.J."/>
            <person name="Newman J.D."/>
        </authorList>
    </citation>
    <scope>NUCLEOTIDE SEQUENCE [LARGE SCALE GENOMIC DNA]</scope>
    <source>
        <strain evidence="2 4">DSM 2063</strain>
    </source>
</reference>
<organism evidence="2 4">
    <name type="scientific">Flavobacterium hydatis</name>
    <name type="common">Cytophaga aquatilis</name>
    <dbReference type="NCBI Taxonomy" id="991"/>
    <lineage>
        <taxon>Bacteria</taxon>
        <taxon>Pseudomonadati</taxon>
        <taxon>Bacteroidota</taxon>
        <taxon>Flavobacteriia</taxon>
        <taxon>Flavobacteriales</taxon>
        <taxon>Flavobacteriaceae</taxon>
        <taxon>Flavobacterium</taxon>
    </lineage>
</organism>
<protein>
    <recommendedName>
        <fullName evidence="1">DNA mimic protein DMP19 C-terminal domain-containing protein</fullName>
    </recommendedName>
</protein>
<dbReference type="Proteomes" id="UP000028712">
    <property type="component" value="Unassembled WGS sequence"/>
</dbReference>
<dbReference type="Gene3D" id="1.20.1420.60">
    <property type="match status" value="1"/>
</dbReference>
<proteinExistence type="predicted"/>
<gene>
    <name evidence="3" type="ORF">B0A62_16825</name>
    <name evidence="2" type="ORF">IW20_13960</name>
</gene>
<feature type="domain" description="DNA mimic protein DMP19 C-terminal" evidence="1">
    <location>
        <begin position="39"/>
        <end position="156"/>
    </location>
</feature>